<comment type="subcellular location">
    <subcellularLocation>
        <location evidence="1">Cytoplasm</location>
    </subcellularLocation>
</comment>
<dbReference type="GO" id="GO:0005524">
    <property type="term" value="F:ATP binding"/>
    <property type="evidence" value="ECO:0007669"/>
    <property type="project" value="UniProtKB-KW"/>
</dbReference>
<dbReference type="PANTHER" id="PTHR33540">
    <property type="entry name" value="TRNA THREONYLCARBAMOYLADENOSINE BIOSYNTHESIS PROTEIN TSAE"/>
    <property type="match status" value="1"/>
</dbReference>
<evidence type="ECO:0000256" key="4">
    <source>
        <dbReference type="ARBA" id="ARBA00022490"/>
    </source>
</evidence>
<evidence type="ECO:0000256" key="1">
    <source>
        <dbReference type="ARBA" id="ARBA00004496"/>
    </source>
</evidence>
<sequence length="163" mass="17353">MISCHSSSVADTHGIAAAIAGIVRPRDLIVLSGEMGAGKTAFAAGFAQGLGVTDDDHVSSPTFTLVHTYASGRLPLHHADLYRLTSTAEVADLGLRELVDLGAVALVEWGDVAGDVLGDVFTVALEADDDNDDARHITISVDGHSWDTRWEQLRHVLRPWSIS</sequence>
<keyword evidence="7" id="KW-0547">Nucleotide-binding</keyword>
<accession>A0A6J6HGY6</accession>
<evidence type="ECO:0000256" key="8">
    <source>
        <dbReference type="ARBA" id="ARBA00022840"/>
    </source>
</evidence>
<gene>
    <name evidence="11" type="ORF">UFOPK1889_00369</name>
</gene>
<evidence type="ECO:0000313" key="11">
    <source>
        <dbReference type="EMBL" id="CAB4612330.1"/>
    </source>
</evidence>
<comment type="similarity">
    <text evidence="2">Belongs to the TsaE family.</text>
</comment>
<evidence type="ECO:0000256" key="3">
    <source>
        <dbReference type="ARBA" id="ARBA00019010"/>
    </source>
</evidence>
<keyword evidence="9" id="KW-0460">Magnesium</keyword>
<dbReference type="PANTHER" id="PTHR33540:SF2">
    <property type="entry name" value="TRNA THREONYLCARBAMOYLADENOSINE BIOSYNTHESIS PROTEIN TSAE"/>
    <property type="match status" value="1"/>
</dbReference>
<evidence type="ECO:0000256" key="10">
    <source>
        <dbReference type="ARBA" id="ARBA00032441"/>
    </source>
</evidence>
<evidence type="ECO:0000256" key="2">
    <source>
        <dbReference type="ARBA" id="ARBA00007599"/>
    </source>
</evidence>
<dbReference type="GO" id="GO:0046872">
    <property type="term" value="F:metal ion binding"/>
    <property type="evidence" value="ECO:0007669"/>
    <property type="project" value="UniProtKB-KW"/>
</dbReference>
<proteinExistence type="inferred from homology"/>
<dbReference type="InterPro" id="IPR027417">
    <property type="entry name" value="P-loop_NTPase"/>
</dbReference>
<dbReference type="Gene3D" id="3.40.50.300">
    <property type="entry name" value="P-loop containing nucleotide triphosphate hydrolases"/>
    <property type="match status" value="1"/>
</dbReference>
<keyword evidence="5" id="KW-0819">tRNA processing</keyword>
<evidence type="ECO:0000256" key="7">
    <source>
        <dbReference type="ARBA" id="ARBA00022741"/>
    </source>
</evidence>
<evidence type="ECO:0000256" key="5">
    <source>
        <dbReference type="ARBA" id="ARBA00022694"/>
    </source>
</evidence>
<keyword evidence="6" id="KW-0479">Metal-binding</keyword>
<organism evidence="11">
    <name type="scientific">freshwater metagenome</name>
    <dbReference type="NCBI Taxonomy" id="449393"/>
    <lineage>
        <taxon>unclassified sequences</taxon>
        <taxon>metagenomes</taxon>
        <taxon>ecological metagenomes</taxon>
    </lineage>
</organism>
<dbReference type="EMBL" id="CAEZUZ010000040">
    <property type="protein sequence ID" value="CAB4612330.1"/>
    <property type="molecule type" value="Genomic_DNA"/>
</dbReference>
<dbReference type="InterPro" id="IPR003442">
    <property type="entry name" value="T6A_TsaE"/>
</dbReference>
<evidence type="ECO:0000256" key="6">
    <source>
        <dbReference type="ARBA" id="ARBA00022723"/>
    </source>
</evidence>
<dbReference type="SUPFAM" id="SSF52540">
    <property type="entry name" value="P-loop containing nucleoside triphosphate hydrolases"/>
    <property type="match status" value="1"/>
</dbReference>
<protein>
    <recommendedName>
        <fullName evidence="3">tRNA threonylcarbamoyladenosine biosynthesis protein TsaE</fullName>
    </recommendedName>
    <alternativeName>
        <fullName evidence="10">t(6)A37 threonylcarbamoyladenosine biosynthesis protein TsaE</fullName>
    </alternativeName>
</protein>
<name>A0A6J6HGY6_9ZZZZ</name>
<dbReference type="GO" id="GO:0005737">
    <property type="term" value="C:cytoplasm"/>
    <property type="evidence" value="ECO:0007669"/>
    <property type="project" value="UniProtKB-SubCell"/>
</dbReference>
<dbReference type="NCBIfam" id="TIGR00150">
    <property type="entry name" value="T6A_YjeE"/>
    <property type="match status" value="1"/>
</dbReference>
<dbReference type="GO" id="GO:0002949">
    <property type="term" value="P:tRNA threonylcarbamoyladenosine modification"/>
    <property type="evidence" value="ECO:0007669"/>
    <property type="project" value="InterPro"/>
</dbReference>
<evidence type="ECO:0000256" key="9">
    <source>
        <dbReference type="ARBA" id="ARBA00022842"/>
    </source>
</evidence>
<dbReference type="Pfam" id="PF02367">
    <property type="entry name" value="TsaE"/>
    <property type="match status" value="1"/>
</dbReference>
<dbReference type="AlphaFoldDB" id="A0A6J6HGY6"/>
<keyword evidence="8" id="KW-0067">ATP-binding</keyword>
<reference evidence="11" key="1">
    <citation type="submission" date="2020-05" db="EMBL/GenBank/DDBJ databases">
        <authorList>
            <person name="Chiriac C."/>
            <person name="Salcher M."/>
            <person name="Ghai R."/>
            <person name="Kavagutti S V."/>
        </authorList>
    </citation>
    <scope>NUCLEOTIDE SEQUENCE</scope>
</reference>
<keyword evidence="4" id="KW-0963">Cytoplasm</keyword>